<name>A0A8S3RXV4_MYTED</name>
<feature type="compositionally biased region" description="Polar residues" evidence="1">
    <location>
        <begin position="241"/>
        <end position="271"/>
    </location>
</feature>
<accession>A0A8S3RXV4</accession>
<sequence length="614" mass="68741">MMTSRPQRNKEKLPGYVAVHFPIDDSSAVVPATKIIDLHIPFQKPFNKQVKINWEGKITDCYIIEISDNKASLEKAIKTYFNESDTEQENEPPTQYRPNQPSKKRKAVLQKKPKDKRPNLTTVSSVSTVKSQGQSKPKTKVLASTKIPASDSVKQPDGNQTQVNTIFSPAANIQPSLEHPKQPLTFQLSEKATDMVQKKIANLRDFSTQTDLSIPIDCDVLVVEDQIQEAVKSSPAPNHEASLQKNTDLPVSNTSTNASTQPPINLSSQDQPDLPSDIGFNISAFESFVANIDIQKGILQNRDILERIEKLLLNKNCIPMPDSQTTAPIKEKMPQQCSTPEHFTISTIEQEPESPPSSPLYIATPLPDLTPIRQVSEKTHHEESDYSPAATFVHVVNIPLEDIDEIRPPTPPHALQMPLQDITFQEINLLNNTRAGATLLDVLGQPPIPTIQPLHNNKHFITDTRFWSISISSVTSLKPAALTCQLHTLPITPEVNNSTTISEAILQDAKTKAGECRQRFATTLFRSIFNVSDTFERNVNGKVFRSKTQKEQINHTKMAILKLVTFQYYPCPTSDTGNKWNSVTRALDKANWSFNNYVKNNFNLQAIMHQRPLV</sequence>
<gene>
    <name evidence="2" type="ORF">MEDL_27059</name>
</gene>
<dbReference type="AlphaFoldDB" id="A0A8S3RXV4"/>
<evidence type="ECO:0000256" key="1">
    <source>
        <dbReference type="SAM" id="MobiDB-lite"/>
    </source>
</evidence>
<comment type="caution">
    <text evidence="2">The sequence shown here is derived from an EMBL/GenBank/DDBJ whole genome shotgun (WGS) entry which is preliminary data.</text>
</comment>
<protein>
    <recommendedName>
        <fullName evidence="4">BEN domain-containing protein</fullName>
    </recommendedName>
</protein>
<keyword evidence="3" id="KW-1185">Reference proteome</keyword>
<dbReference type="Proteomes" id="UP000683360">
    <property type="component" value="Unassembled WGS sequence"/>
</dbReference>
<evidence type="ECO:0008006" key="4">
    <source>
        <dbReference type="Google" id="ProtNLM"/>
    </source>
</evidence>
<feature type="compositionally biased region" description="Basic residues" evidence="1">
    <location>
        <begin position="102"/>
        <end position="115"/>
    </location>
</feature>
<feature type="region of interest" description="Disordered" evidence="1">
    <location>
        <begin position="231"/>
        <end position="272"/>
    </location>
</feature>
<dbReference type="EMBL" id="CAJPWZ010001334">
    <property type="protein sequence ID" value="CAG2213128.1"/>
    <property type="molecule type" value="Genomic_DNA"/>
</dbReference>
<organism evidence="2 3">
    <name type="scientific">Mytilus edulis</name>
    <name type="common">Blue mussel</name>
    <dbReference type="NCBI Taxonomy" id="6550"/>
    <lineage>
        <taxon>Eukaryota</taxon>
        <taxon>Metazoa</taxon>
        <taxon>Spiralia</taxon>
        <taxon>Lophotrochozoa</taxon>
        <taxon>Mollusca</taxon>
        <taxon>Bivalvia</taxon>
        <taxon>Autobranchia</taxon>
        <taxon>Pteriomorphia</taxon>
        <taxon>Mytilida</taxon>
        <taxon>Mytiloidea</taxon>
        <taxon>Mytilidae</taxon>
        <taxon>Mytilinae</taxon>
        <taxon>Mytilus</taxon>
    </lineage>
</organism>
<evidence type="ECO:0000313" key="3">
    <source>
        <dbReference type="Proteomes" id="UP000683360"/>
    </source>
</evidence>
<proteinExistence type="predicted"/>
<reference evidence="2" key="1">
    <citation type="submission" date="2021-03" db="EMBL/GenBank/DDBJ databases">
        <authorList>
            <person name="Bekaert M."/>
        </authorList>
    </citation>
    <scope>NUCLEOTIDE SEQUENCE</scope>
</reference>
<feature type="compositionally biased region" description="Polar residues" evidence="1">
    <location>
        <begin position="91"/>
        <end position="101"/>
    </location>
</feature>
<evidence type="ECO:0000313" key="2">
    <source>
        <dbReference type="EMBL" id="CAG2213128.1"/>
    </source>
</evidence>
<dbReference type="OrthoDB" id="10277863at2759"/>
<feature type="region of interest" description="Disordered" evidence="1">
    <location>
        <begin position="83"/>
        <end position="159"/>
    </location>
</feature>